<protein>
    <recommendedName>
        <fullName evidence="6">SWIM-type domain-containing protein</fullName>
    </recommendedName>
</protein>
<evidence type="ECO:0000256" key="5">
    <source>
        <dbReference type="SAM" id="MobiDB-lite"/>
    </source>
</evidence>
<name>A0AAV0EIN6_9ASTE</name>
<evidence type="ECO:0000256" key="1">
    <source>
        <dbReference type="ARBA" id="ARBA00022723"/>
    </source>
</evidence>
<dbReference type="SMART" id="SM00575">
    <property type="entry name" value="ZnF_PMZ"/>
    <property type="match status" value="1"/>
</dbReference>
<comment type="caution">
    <text evidence="7">The sequence shown here is derived from an EMBL/GenBank/DDBJ whole genome shotgun (WGS) entry which is preliminary data.</text>
</comment>
<organism evidence="7 8">
    <name type="scientific">Cuscuta epithymum</name>
    <dbReference type="NCBI Taxonomy" id="186058"/>
    <lineage>
        <taxon>Eukaryota</taxon>
        <taxon>Viridiplantae</taxon>
        <taxon>Streptophyta</taxon>
        <taxon>Embryophyta</taxon>
        <taxon>Tracheophyta</taxon>
        <taxon>Spermatophyta</taxon>
        <taxon>Magnoliopsida</taxon>
        <taxon>eudicotyledons</taxon>
        <taxon>Gunneridae</taxon>
        <taxon>Pentapetalae</taxon>
        <taxon>asterids</taxon>
        <taxon>lamiids</taxon>
        <taxon>Solanales</taxon>
        <taxon>Convolvulaceae</taxon>
        <taxon>Cuscuteae</taxon>
        <taxon>Cuscuta</taxon>
        <taxon>Cuscuta subgen. Cuscuta</taxon>
    </lineage>
</organism>
<dbReference type="PANTHER" id="PTHR47718:SF17">
    <property type="entry name" value="PROTEIN FAR1-RELATED SEQUENCE 5-LIKE"/>
    <property type="match status" value="1"/>
</dbReference>
<feature type="domain" description="SWIM-type" evidence="6">
    <location>
        <begin position="290"/>
        <end position="328"/>
    </location>
</feature>
<proteinExistence type="predicted"/>
<accession>A0AAV0EIN6</accession>
<keyword evidence="2 4" id="KW-0863">Zinc-finger</keyword>
<dbReference type="PANTHER" id="PTHR47718">
    <property type="entry name" value="OS01G0519700 PROTEIN"/>
    <property type="match status" value="1"/>
</dbReference>
<evidence type="ECO:0000256" key="2">
    <source>
        <dbReference type="ARBA" id="ARBA00022771"/>
    </source>
</evidence>
<evidence type="ECO:0000256" key="3">
    <source>
        <dbReference type="ARBA" id="ARBA00022833"/>
    </source>
</evidence>
<keyword evidence="1" id="KW-0479">Metal-binding</keyword>
<evidence type="ECO:0000256" key="4">
    <source>
        <dbReference type="PROSITE-ProRule" id="PRU00325"/>
    </source>
</evidence>
<dbReference type="EMBL" id="CAMAPF010000924">
    <property type="protein sequence ID" value="CAH9122387.1"/>
    <property type="molecule type" value="Genomic_DNA"/>
</dbReference>
<evidence type="ECO:0000313" key="8">
    <source>
        <dbReference type="Proteomes" id="UP001152523"/>
    </source>
</evidence>
<gene>
    <name evidence="7" type="ORF">CEPIT_LOCUS24436</name>
</gene>
<feature type="region of interest" description="Disordered" evidence="5">
    <location>
        <begin position="420"/>
        <end position="444"/>
    </location>
</feature>
<dbReference type="InterPro" id="IPR007527">
    <property type="entry name" value="Znf_SWIM"/>
</dbReference>
<dbReference type="InterPro" id="IPR006564">
    <property type="entry name" value="Znf_PMZ"/>
</dbReference>
<sequence length="523" mass="60422">MRLDYERFGDLVVHDTTYRTNKYDMICGPFVGMNHHCKNIMFGCGFMLNEKVESFVWLFQTFLKSMGSKQPITFMTDQSFSMAAAIKSVFPESRHRLCTWHIDENSKKHIMFLRKKINFVPLFDYVVKRCDTVAEFDFYWIELNRLYECSDNKWLKRLYSHKEKWCPAFSKDYFSGGILSSQRSESTNRSISRRLSKTATLCDFYKMFGDVVDEWRSEENGEDFRCSEGTVEMVLLQDSMLSHARDVYTVEIFKLFQEQYLKGMSHFFKLNTQNCHDYVYHVWLDGVDLIRHNVAFNGNDNTVTCTCKLFSEVGILCRHILRIYNVHCVKYIPEVYILSRWTKAAILQNVSPPFTQGTYLMCGKVVEDSVWRVQMTRKFNAILAASAGLPEARQVCEEGYKSIKHSLDIQKSVSCGDEFGSAPKTILDPPRSRPKGERNKRKRSIVEKQCKIVKARRSKSQNVASNSKEVAQSVVQDTVSSMVPQGYLVHPVGGITTLMSVFGSPQVLAPYFMQSNAVNQMQN</sequence>
<evidence type="ECO:0000259" key="6">
    <source>
        <dbReference type="PROSITE" id="PS50966"/>
    </source>
</evidence>
<dbReference type="Pfam" id="PF04434">
    <property type="entry name" value="SWIM"/>
    <property type="match status" value="1"/>
</dbReference>
<dbReference type="AlphaFoldDB" id="A0AAV0EIN6"/>
<keyword evidence="3" id="KW-0862">Zinc</keyword>
<keyword evidence="8" id="KW-1185">Reference proteome</keyword>
<dbReference type="PROSITE" id="PS50966">
    <property type="entry name" value="ZF_SWIM"/>
    <property type="match status" value="1"/>
</dbReference>
<reference evidence="7" key="1">
    <citation type="submission" date="2022-07" db="EMBL/GenBank/DDBJ databases">
        <authorList>
            <person name="Macas J."/>
            <person name="Novak P."/>
            <person name="Neumann P."/>
        </authorList>
    </citation>
    <scope>NUCLEOTIDE SEQUENCE</scope>
</reference>
<dbReference type="Proteomes" id="UP001152523">
    <property type="component" value="Unassembled WGS sequence"/>
</dbReference>
<dbReference type="GO" id="GO:0008270">
    <property type="term" value="F:zinc ion binding"/>
    <property type="evidence" value="ECO:0007669"/>
    <property type="project" value="UniProtKB-KW"/>
</dbReference>
<dbReference type="Pfam" id="PF10551">
    <property type="entry name" value="MULE"/>
    <property type="match status" value="1"/>
</dbReference>
<evidence type="ECO:0000313" key="7">
    <source>
        <dbReference type="EMBL" id="CAH9122387.1"/>
    </source>
</evidence>
<dbReference type="InterPro" id="IPR018289">
    <property type="entry name" value="MULE_transposase_dom"/>
</dbReference>